<reference evidence="5 6" key="1">
    <citation type="submission" date="2017-06" db="EMBL/GenBank/DDBJ databases">
        <title>A platform for efficient transgenesis in Macrostomum lignano, a flatworm model organism for stem cell research.</title>
        <authorList>
            <person name="Berezikov E."/>
        </authorList>
    </citation>
    <scope>NUCLEOTIDE SEQUENCE [LARGE SCALE GENOMIC DNA]</scope>
    <source>
        <strain evidence="5">DV1</strain>
        <tissue evidence="5">Whole organism</tissue>
    </source>
</reference>
<dbReference type="EMBL" id="NIVC01000513">
    <property type="protein sequence ID" value="PAA81764.1"/>
    <property type="molecule type" value="Genomic_DNA"/>
</dbReference>
<keyword evidence="6" id="KW-1185">Reference proteome</keyword>
<evidence type="ECO:0000313" key="5">
    <source>
        <dbReference type="EMBL" id="PAA81764.1"/>
    </source>
</evidence>
<evidence type="ECO:0000256" key="2">
    <source>
        <dbReference type="ARBA" id="ARBA00023043"/>
    </source>
</evidence>
<organism evidence="5 6">
    <name type="scientific">Macrostomum lignano</name>
    <dbReference type="NCBI Taxonomy" id="282301"/>
    <lineage>
        <taxon>Eukaryota</taxon>
        <taxon>Metazoa</taxon>
        <taxon>Spiralia</taxon>
        <taxon>Lophotrochozoa</taxon>
        <taxon>Platyhelminthes</taxon>
        <taxon>Rhabditophora</taxon>
        <taxon>Macrostomorpha</taxon>
        <taxon>Macrostomida</taxon>
        <taxon>Macrostomidae</taxon>
        <taxon>Macrostomum</taxon>
    </lineage>
</organism>
<protein>
    <submittedName>
        <fullName evidence="5">Uncharacterized protein</fullName>
    </submittedName>
</protein>
<dbReference type="PANTHER" id="PTHR24166:SF48">
    <property type="entry name" value="PROTEIN VAPYRIN"/>
    <property type="match status" value="1"/>
</dbReference>
<dbReference type="PANTHER" id="PTHR24166">
    <property type="entry name" value="ROLLING PEBBLES, ISOFORM B"/>
    <property type="match status" value="1"/>
</dbReference>
<dbReference type="STRING" id="282301.A0A267G8N9"/>
<evidence type="ECO:0000256" key="3">
    <source>
        <dbReference type="PROSITE-ProRule" id="PRU00023"/>
    </source>
</evidence>
<keyword evidence="1" id="KW-0677">Repeat</keyword>
<accession>A0A267G8N9</accession>
<dbReference type="Gene3D" id="1.25.40.20">
    <property type="entry name" value="Ankyrin repeat-containing domain"/>
    <property type="match status" value="1"/>
</dbReference>
<keyword evidence="2 3" id="KW-0040">ANK repeat</keyword>
<dbReference type="PROSITE" id="PS50297">
    <property type="entry name" value="ANK_REP_REGION"/>
    <property type="match status" value="2"/>
</dbReference>
<feature type="region of interest" description="Disordered" evidence="4">
    <location>
        <begin position="255"/>
        <end position="275"/>
    </location>
</feature>
<dbReference type="Pfam" id="PF12796">
    <property type="entry name" value="Ank_2"/>
    <property type="match status" value="1"/>
</dbReference>
<name>A0A267G8N9_9PLAT</name>
<dbReference type="SUPFAM" id="SSF48403">
    <property type="entry name" value="Ankyrin repeat"/>
    <property type="match status" value="1"/>
</dbReference>
<evidence type="ECO:0000256" key="4">
    <source>
        <dbReference type="SAM" id="MobiDB-lite"/>
    </source>
</evidence>
<dbReference type="Proteomes" id="UP000215902">
    <property type="component" value="Unassembled WGS sequence"/>
</dbReference>
<proteinExistence type="predicted"/>
<feature type="compositionally biased region" description="Polar residues" evidence="4">
    <location>
        <begin position="258"/>
        <end position="275"/>
    </location>
</feature>
<dbReference type="AlphaFoldDB" id="A0A267G8N9"/>
<dbReference type="InterPro" id="IPR002110">
    <property type="entry name" value="Ankyrin_rpt"/>
</dbReference>
<feature type="repeat" description="ANK" evidence="3">
    <location>
        <begin position="161"/>
        <end position="193"/>
    </location>
</feature>
<gene>
    <name evidence="5" type="ORF">BOX15_Mlig012347g2</name>
</gene>
<dbReference type="PROSITE" id="PS50088">
    <property type="entry name" value="ANK_REPEAT"/>
    <property type="match status" value="2"/>
</dbReference>
<dbReference type="InterPro" id="IPR036770">
    <property type="entry name" value="Ankyrin_rpt-contain_sf"/>
</dbReference>
<evidence type="ECO:0000313" key="6">
    <source>
        <dbReference type="Proteomes" id="UP000215902"/>
    </source>
</evidence>
<comment type="caution">
    <text evidence="5">The sequence shown here is derived from an EMBL/GenBank/DDBJ whole genome shotgun (WGS) entry which is preliminary data.</text>
</comment>
<feature type="repeat" description="ANK" evidence="3">
    <location>
        <begin position="194"/>
        <end position="226"/>
    </location>
</feature>
<evidence type="ECO:0000256" key="1">
    <source>
        <dbReference type="ARBA" id="ARBA00022737"/>
    </source>
</evidence>
<dbReference type="Gene3D" id="1.10.1410.40">
    <property type="match status" value="1"/>
</dbReference>
<dbReference type="InterPro" id="IPR050889">
    <property type="entry name" value="Dendritic_Spine_Reg/Scaffold"/>
</dbReference>
<dbReference type="OrthoDB" id="6141000at2759"/>
<dbReference type="SMART" id="SM00248">
    <property type="entry name" value="ANK"/>
    <property type="match status" value="3"/>
</dbReference>
<sequence>MLQLVKIWPGLALPGLCGNKICSHYIASSYYRDTKGPRMINDTPSTEHPAAAWAGENIEQILDIIYLAKSSADQQEIPADELRKIQQRELRPMWLDQTDNPLSNMARNAVAGDNADLDRTLAYLTDQQTSLLLRHCILLGHLALALTLLTRVSDVDWKISSDETALMLAAGAGHHELVTALLHRGASVEAEDSEGWTALSRACRAGQLRVIRLLLDGGSDVDHLDRLGRSCLQLAEQCGHERQVLRLLSKRSAEQDVGTASATPDGQSIGSPVDNQSLDEKQSLELHQWLNSAGFTSERAQCLQRFADFIQQMARGMLPENWTMTGSYADGWANSLIQVNGRTGADSDIDWTIIMPQVFHLAGGCHCEELQGNKRLQVVQGHAQVEVGTGNQPAVAAAACGMRPAQDTCYAFDCCSGYCKQALMDLQEITREDSIRDCVHLVKATRPNASNELRVSFSFEEKKILRKMNSVQGQLFTLLKFTFKRYLPGNLDTPGLKTYNAKTIMFFMLKRHHREEEAEWQPKNLIKLLKESLDMMLSFIESNSSPDECMPHFFMPDAPLYFKNAGLGGDFDNTKSMVRDRLRQVRSSTEDLFQALQKLMQPLQSKSFYFHPFTLLPLTQPSIKRKIHISGGYPHYADVYGVICYCVKKLHSKSSDKEDLLSQLKLLESLPWCKSAVICLTAMAHLKFKDITCAFQLIKELISHKVMNGLKIEHCGRRSNCTKFFLCCQSHGLDWAWRFCLPWTAVPEFPFLPEFTSSLLTARIEHPRSSHLYLNFRCLSWSLQAELLDRGLTDTASWMPELQDDPDLEELLTLAHYSDSREQVEFSLRQMEMVRDERRVAMEKQDYEKIATVKNKLKSLTGDEKNSPAWSATSQNSSQARPERCCFCC</sequence>